<organism evidence="1 2">
    <name type="scientific">Halocaridina rubra</name>
    <name type="common">Hawaiian red shrimp</name>
    <dbReference type="NCBI Taxonomy" id="373956"/>
    <lineage>
        <taxon>Eukaryota</taxon>
        <taxon>Metazoa</taxon>
        <taxon>Ecdysozoa</taxon>
        <taxon>Arthropoda</taxon>
        <taxon>Crustacea</taxon>
        <taxon>Multicrustacea</taxon>
        <taxon>Malacostraca</taxon>
        <taxon>Eumalacostraca</taxon>
        <taxon>Eucarida</taxon>
        <taxon>Decapoda</taxon>
        <taxon>Pleocyemata</taxon>
        <taxon>Caridea</taxon>
        <taxon>Atyoidea</taxon>
        <taxon>Atyidae</taxon>
        <taxon>Halocaridina</taxon>
    </lineage>
</organism>
<comment type="caution">
    <text evidence="1">The sequence shown here is derived from an EMBL/GenBank/DDBJ whole genome shotgun (WGS) entry which is preliminary data.</text>
</comment>
<proteinExistence type="predicted"/>
<dbReference type="AlphaFoldDB" id="A0AAN8WLF4"/>
<dbReference type="EMBL" id="JAXCGZ010017392">
    <property type="protein sequence ID" value="KAK7068176.1"/>
    <property type="molecule type" value="Genomic_DNA"/>
</dbReference>
<keyword evidence="2" id="KW-1185">Reference proteome</keyword>
<sequence>MLRNRNAVTSLFKKFTISLGKSHRKTHTYYSSFQASFPLRANIFQENILYCSNTNDPRQICIIEESN</sequence>
<evidence type="ECO:0000313" key="1">
    <source>
        <dbReference type="EMBL" id="KAK7068176.1"/>
    </source>
</evidence>
<evidence type="ECO:0000313" key="2">
    <source>
        <dbReference type="Proteomes" id="UP001381693"/>
    </source>
</evidence>
<reference evidence="1 2" key="1">
    <citation type="submission" date="2023-11" db="EMBL/GenBank/DDBJ databases">
        <title>Halocaridina rubra genome assembly.</title>
        <authorList>
            <person name="Smith C."/>
        </authorList>
    </citation>
    <scope>NUCLEOTIDE SEQUENCE [LARGE SCALE GENOMIC DNA]</scope>
    <source>
        <strain evidence="1">EP-1</strain>
        <tissue evidence="1">Whole</tissue>
    </source>
</reference>
<name>A0AAN8WLF4_HALRR</name>
<gene>
    <name evidence="1" type="ORF">SK128_027465</name>
</gene>
<protein>
    <submittedName>
        <fullName evidence="1">Uncharacterized protein</fullName>
    </submittedName>
</protein>
<dbReference type="Proteomes" id="UP001381693">
    <property type="component" value="Unassembled WGS sequence"/>
</dbReference>
<accession>A0AAN8WLF4</accession>